<feature type="region of interest" description="Disordered" evidence="1">
    <location>
        <begin position="1"/>
        <end position="49"/>
    </location>
</feature>
<dbReference type="RefSeq" id="XP_022515418.1">
    <property type="nucleotide sequence ID" value="XM_022652382.1"/>
</dbReference>
<evidence type="ECO:0000313" key="3">
    <source>
        <dbReference type="EMBL" id="OAG43466.1"/>
    </source>
</evidence>
<name>A0A177FIC8_9EURO</name>
<accession>A0A177FIC8</accession>
<organism evidence="3 4">
    <name type="scientific">Fonsecaea monophora</name>
    <dbReference type="NCBI Taxonomy" id="254056"/>
    <lineage>
        <taxon>Eukaryota</taxon>
        <taxon>Fungi</taxon>
        <taxon>Dikarya</taxon>
        <taxon>Ascomycota</taxon>
        <taxon>Pezizomycotina</taxon>
        <taxon>Eurotiomycetes</taxon>
        <taxon>Chaetothyriomycetidae</taxon>
        <taxon>Chaetothyriales</taxon>
        <taxon>Herpotrichiellaceae</taxon>
        <taxon>Fonsecaea</taxon>
    </lineage>
</organism>
<reference evidence="3 4" key="1">
    <citation type="submission" date="2016-03" db="EMBL/GenBank/DDBJ databases">
        <title>Draft genome sequence of the Fonsecaea monophora CBS 269.37.</title>
        <authorList>
            <person name="Bombassaro A."/>
            <person name="Vinicius W.A."/>
            <person name="De Hoog S."/>
            <person name="Sun J."/>
            <person name="Souza E.M."/>
            <person name="Raittz R.T."/>
            <person name="Costa F."/>
            <person name="Leao A.C."/>
            <person name="Tadra-Sfeir M.Z."/>
            <person name="Baura V."/>
            <person name="Balsanelli E."/>
            <person name="Pedrosa F.O."/>
            <person name="Moreno L.F."/>
            <person name="Steffens M.B."/>
            <person name="Xi L."/>
            <person name="Bocca A.L."/>
            <person name="Felipe M.S."/>
            <person name="Teixeira M."/>
            <person name="Telles Filho F.Q."/>
            <person name="Azevedo C.M."/>
            <person name="Gomes R."/>
            <person name="Vicente V.A."/>
        </authorList>
    </citation>
    <scope>NUCLEOTIDE SEQUENCE [LARGE SCALE GENOMIC DNA]</scope>
    <source>
        <strain evidence="3 4">CBS 269.37</strain>
    </source>
</reference>
<protein>
    <submittedName>
        <fullName evidence="3">Uncharacterized protein</fullName>
    </submittedName>
</protein>
<feature type="transmembrane region" description="Helical" evidence="2">
    <location>
        <begin position="176"/>
        <end position="197"/>
    </location>
</feature>
<sequence>MATPPRFPSLSPDQSQISSYEADGIEPNNTDTDDFQRGGEGMSSRPLSEITLVDNPPPFSISQIDGTDALEAVRRPVHFRIDEDHQARLHRALLRKSMRPCLKTIAKKVFFLGYFTSNGAMMIRKAMMTAHHTQMQFSEALGWTFLHFMMLIVLLVRCVWLDILSAPIGLSGSARVAAAWIGTSLLAIGLGGLPIFFI</sequence>
<dbReference type="OrthoDB" id="4132170at2759"/>
<proteinExistence type="predicted"/>
<keyword evidence="2" id="KW-0812">Transmembrane</keyword>
<keyword evidence="2" id="KW-1133">Transmembrane helix</keyword>
<feature type="transmembrane region" description="Helical" evidence="2">
    <location>
        <begin position="143"/>
        <end position="164"/>
    </location>
</feature>
<dbReference type="GeneID" id="34597578"/>
<dbReference type="AlphaFoldDB" id="A0A177FIC8"/>
<evidence type="ECO:0000256" key="1">
    <source>
        <dbReference type="SAM" id="MobiDB-lite"/>
    </source>
</evidence>
<comment type="caution">
    <text evidence="3">The sequence shown here is derived from an EMBL/GenBank/DDBJ whole genome shotgun (WGS) entry which is preliminary data.</text>
</comment>
<dbReference type="Proteomes" id="UP000077002">
    <property type="component" value="Unassembled WGS sequence"/>
</dbReference>
<evidence type="ECO:0000256" key="2">
    <source>
        <dbReference type="SAM" id="Phobius"/>
    </source>
</evidence>
<keyword evidence="4" id="KW-1185">Reference proteome</keyword>
<keyword evidence="2" id="KW-0472">Membrane</keyword>
<evidence type="ECO:0000313" key="4">
    <source>
        <dbReference type="Proteomes" id="UP000077002"/>
    </source>
</evidence>
<dbReference type="EMBL" id="LVKK01000010">
    <property type="protein sequence ID" value="OAG43466.1"/>
    <property type="molecule type" value="Genomic_DNA"/>
</dbReference>
<gene>
    <name evidence="3" type="ORF">AYO21_02403</name>
</gene>